<sequence length="214" mass="23651">MSSGCFYKYLDICALVGGVNRITLSPSCFYKYLDICALVGGVSRITLSSGCFYKYLDICALVGGVSRITLSSGCFYKYLDICALVGGVSRITLSSGCFYKYLDICALVGHGRGPNPRTSWPVLKTDLVNRAPTSRAPWADVTYFIKTDLVIRAPTSCRGNRGNVEEMSMRMCNFRQDCHLIVPKSWQRTKSKNQLVSPQNRSCKPCPNKPCSMG</sequence>
<feature type="region of interest" description="Disordered" evidence="1">
    <location>
        <begin position="190"/>
        <end position="214"/>
    </location>
</feature>
<dbReference type="EMBL" id="JAWDGP010001962">
    <property type="protein sequence ID" value="KAK3786503.1"/>
    <property type="molecule type" value="Genomic_DNA"/>
</dbReference>
<accession>A0AAE1AEQ4</accession>
<protein>
    <submittedName>
        <fullName evidence="2">Uncharacterized protein</fullName>
    </submittedName>
</protein>
<evidence type="ECO:0000313" key="2">
    <source>
        <dbReference type="EMBL" id="KAK3786503.1"/>
    </source>
</evidence>
<feature type="compositionally biased region" description="Polar residues" evidence="1">
    <location>
        <begin position="190"/>
        <end position="202"/>
    </location>
</feature>
<comment type="caution">
    <text evidence="2">The sequence shown here is derived from an EMBL/GenBank/DDBJ whole genome shotgun (WGS) entry which is preliminary data.</text>
</comment>
<name>A0AAE1AEQ4_9GAST</name>
<keyword evidence="3" id="KW-1185">Reference proteome</keyword>
<evidence type="ECO:0000256" key="1">
    <source>
        <dbReference type="SAM" id="MobiDB-lite"/>
    </source>
</evidence>
<proteinExistence type="predicted"/>
<organism evidence="2 3">
    <name type="scientific">Elysia crispata</name>
    <name type="common">lettuce slug</name>
    <dbReference type="NCBI Taxonomy" id="231223"/>
    <lineage>
        <taxon>Eukaryota</taxon>
        <taxon>Metazoa</taxon>
        <taxon>Spiralia</taxon>
        <taxon>Lophotrochozoa</taxon>
        <taxon>Mollusca</taxon>
        <taxon>Gastropoda</taxon>
        <taxon>Heterobranchia</taxon>
        <taxon>Euthyneura</taxon>
        <taxon>Panpulmonata</taxon>
        <taxon>Sacoglossa</taxon>
        <taxon>Placobranchoidea</taxon>
        <taxon>Plakobranchidae</taxon>
        <taxon>Elysia</taxon>
    </lineage>
</organism>
<reference evidence="2" key="1">
    <citation type="journal article" date="2023" name="G3 (Bethesda)">
        <title>A reference genome for the long-term kleptoplast-retaining sea slug Elysia crispata morphotype clarki.</title>
        <authorList>
            <person name="Eastman K.E."/>
            <person name="Pendleton A.L."/>
            <person name="Shaikh M.A."/>
            <person name="Suttiyut T."/>
            <person name="Ogas R."/>
            <person name="Tomko P."/>
            <person name="Gavelis G."/>
            <person name="Widhalm J.R."/>
            <person name="Wisecaver J.H."/>
        </authorList>
    </citation>
    <scope>NUCLEOTIDE SEQUENCE</scope>
    <source>
        <strain evidence="2">ECLA1</strain>
    </source>
</reference>
<dbReference type="AlphaFoldDB" id="A0AAE1AEQ4"/>
<dbReference type="Proteomes" id="UP001283361">
    <property type="component" value="Unassembled WGS sequence"/>
</dbReference>
<gene>
    <name evidence="2" type="ORF">RRG08_039150</name>
</gene>
<evidence type="ECO:0000313" key="3">
    <source>
        <dbReference type="Proteomes" id="UP001283361"/>
    </source>
</evidence>